<sequence length="131" mass="14388">MNAIQPIARTEDTVTLRLVDYEALIAAAEDVEDIATLYTAEAREKVLGKDAARADNLSDELVGRLLDREHPIRIWREHRGLTSQALADAAGVSRSYLAEIEGKKKPGSVQAFRALAAALKVPVDELFFEAE</sequence>
<name>A0A4Q2R9K5_9HYPH</name>
<organism evidence="3 4">
    <name type="scientific">Lichenibacterium ramalinae</name>
    <dbReference type="NCBI Taxonomy" id="2316527"/>
    <lineage>
        <taxon>Bacteria</taxon>
        <taxon>Pseudomonadati</taxon>
        <taxon>Pseudomonadota</taxon>
        <taxon>Alphaproteobacteria</taxon>
        <taxon>Hyphomicrobiales</taxon>
        <taxon>Lichenihabitantaceae</taxon>
        <taxon>Lichenibacterium</taxon>
    </lineage>
</organism>
<evidence type="ECO:0000313" key="3">
    <source>
        <dbReference type="EMBL" id="RYB03365.1"/>
    </source>
</evidence>
<dbReference type="PANTHER" id="PTHR46797">
    <property type="entry name" value="HTH-TYPE TRANSCRIPTIONAL REGULATOR"/>
    <property type="match status" value="1"/>
</dbReference>
<dbReference type="SUPFAM" id="SSF47413">
    <property type="entry name" value="lambda repressor-like DNA-binding domains"/>
    <property type="match status" value="1"/>
</dbReference>
<proteinExistence type="predicted"/>
<gene>
    <name evidence="3" type="ORF">D3272_16495</name>
</gene>
<evidence type="ECO:0000313" key="4">
    <source>
        <dbReference type="Proteomes" id="UP000289411"/>
    </source>
</evidence>
<dbReference type="GO" id="GO:0003677">
    <property type="term" value="F:DNA binding"/>
    <property type="evidence" value="ECO:0007669"/>
    <property type="project" value="UniProtKB-KW"/>
</dbReference>
<dbReference type="RefSeq" id="WP_129220317.1">
    <property type="nucleotide sequence ID" value="NZ_QYBC01000014.1"/>
</dbReference>
<keyword evidence="1" id="KW-0238">DNA-binding</keyword>
<protein>
    <submittedName>
        <fullName evidence="3">XRE family transcriptional regulator</fullName>
    </submittedName>
</protein>
<accession>A0A4Q2R9K5</accession>
<comment type="caution">
    <text evidence="3">The sequence shown here is derived from an EMBL/GenBank/DDBJ whole genome shotgun (WGS) entry which is preliminary data.</text>
</comment>
<dbReference type="InterPro" id="IPR010982">
    <property type="entry name" value="Lambda_DNA-bd_dom_sf"/>
</dbReference>
<dbReference type="Pfam" id="PF13560">
    <property type="entry name" value="HTH_31"/>
    <property type="match status" value="1"/>
</dbReference>
<evidence type="ECO:0000259" key="2">
    <source>
        <dbReference type="PROSITE" id="PS50943"/>
    </source>
</evidence>
<evidence type="ECO:0000256" key="1">
    <source>
        <dbReference type="ARBA" id="ARBA00023125"/>
    </source>
</evidence>
<reference evidence="3 4" key="1">
    <citation type="submission" date="2018-09" db="EMBL/GenBank/DDBJ databases">
        <authorList>
            <person name="Grouzdev D.S."/>
            <person name="Krutkina M.S."/>
        </authorList>
    </citation>
    <scope>NUCLEOTIDE SEQUENCE [LARGE SCALE GENOMIC DNA]</scope>
    <source>
        <strain evidence="3 4">RmlP001</strain>
    </source>
</reference>
<feature type="domain" description="HTH cro/C1-type" evidence="2">
    <location>
        <begin position="72"/>
        <end position="126"/>
    </location>
</feature>
<dbReference type="Proteomes" id="UP000289411">
    <property type="component" value="Unassembled WGS sequence"/>
</dbReference>
<dbReference type="InterPro" id="IPR001387">
    <property type="entry name" value="Cro/C1-type_HTH"/>
</dbReference>
<dbReference type="AlphaFoldDB" id="A0A4Q2R9K5"/>
<dbReference type="GO" id="GO:0005829">
    <property type="term" value="C:cytosol"/>
    <property type="evidence" value="ECO:0007669"/>
    <property type="project" value="TreeGrafter"/>
</dbReference>
<dbReference type="PANTHER" id="PTHR46797:SF1">
    <property type="entry name" value="METHYLPHOSPHONATE SYNTHASE"/>
    <property type="match status" value="1"/>
</dbReference>
<dbReference type="EMBL" id="QYBC01000014">
    <property type="protein sequence ID" value="RYB03365.1"/>
    <property type="molecule type" value="Genomic_DNA"/>
</dbReference>
<dbReference type="CDD" id="cd00093">
    <property type="entry name" value="HTH_XRE"/>
    <property type="match status" value="1"/>
</dbReference>
<dbReference type="Gene3D" id="1.10.260.40">
    <property type="entry name" value="lambda repressor-like DNA-binding domains"/>
    <property type="match status" value="1"/>
</dbReference>
<dbReference type="PROSITE" id="PS50943">
    <property type="entry name" value="HTH_CROC1"/>
    <property type="match status" value="1"/>
</dbReference>
<reference evidence="3 4" key="2">
    <citation type="submission" date="2019-02" db="EMBL/GenBank/DDBJ databases">
        <title>'Lichenibacterium ramalinii' gen. nov. sp. nov., 'Lichenibacterium minor' gen. nov. sp. nov.</title>
        <authorList>
            <person name="Pankratov T."/>
        </authorList>
    </citation>
    <scope>NUCLEOTIDE SEQUENCE [LARGE SCALE GENOMIC DNA]</scope>
    <source>
        <strain evidence="3 4">RmlP001</strain>
    </source>
</reference>
<dbReference type="OrthoDB" id="407979at2"/>
<keyword evidence="4" id="KW-1185">Reference proteome</keyword>
<dbReference type="InterPro" id="IPR050807">
    <property type="entry name" value="TransReg_Diox_bact_type"/>
</dbReference>
<dbReference type="GO" id="GO:0003700">
    <property type="term" value="F:DNA-binding transcription factor activity"/>
    <property type="evidence" value="ECO:0007669"/>
    <property type="project" value="TreeGrafter"/>
</dbReference>
<dbReference type="SMART" id="SM00530">
    <property type="entry name" value="HTH_XRE"/>
    <property type="match status" value="1"/>
</dbReference>